<organism evidence="3 4">
    <name type="scientific">Dysgonomonas mossii DSM 22836</name>
    <dbReference type="NCBI Taxonomy" id="742767"/>
    <lineage>
        <taxon>Bacteria</taxon>
        <taxon>Pseudomonadati</taxon>
        <taxon>Bacteroidota</taxon>
        <taxon>Bacteroidia</taxon>
        <taxon>Bacteroidales</taxon>
        <taxon>Dysgonomonadaceae</taxon>
        <taxon>Dysgonomonas</taxon>
    </lineage>
</organism>
<dbReference type="Gene3D" id="2.60.40.10">
    <property type="entry name" value="Immunoglobulins"/>
    <property type="match status" value="1"/>
</dbReference>
<protein>
    <recommendedName>
        <fullName evidence="5">Cycloisomaltooligosaccharide glucanotransferase</fullName>
    </recommendedName>
</protein>
<comment type="caution">
    <text evidence="3">The sequence shown here is derived from an EMBL/GenBank/DDBJ whole genome shotgun (WGS) entry which is preliminary data.</text>
</comment>
<evidence type="ECO:0000313" key="4">
    <source>
        <dbReference type="Proteomes" id="UP000006420"/>
    </source>
</evidence>
<dbReference type="InterPro" id="IPR013783">
    <property type="entry name" value="Ig-like_fold"/>
</dbReference>
<keyword evidence="2" id="KW-0732">Signal</keyword>
<name>F8WXP1_9BACT</name>
<dbReference type="InterPro" id="IPR025092">
    <property type="entry name" value="Glyco_hydro_66"/>
</dbReference>
<dbReference type="eggNOG" id="COG5297">
    <property type="taxonomic scope" value="Bacteria"/>
</dbReference>
<evidence type="ECO:0008006" key="5">
    <source>
        <dbReference type="Google" id="ProtNLM"/>
    </source>
</evidence>
<dbReference type="CDD" id="cd14745">
    <property type="entry name" value="GH66"/>
    <property type="match status" value="1"/>
</dbReference>
<dbReference type="Proteomes" id="UP000006420">
    <property type="component" value="Unassembled WGS sequence"/>
</dbReference>
<dbReference type="STRING" id="742767.HMPREF9456_00776"/>
<evidence type="ECO:0000256" key="2">
    <source>
        <dbReference type="ARBA" id="ARBA00022729"/>
    </source>
</evidence>
<dbReference type="AlphaFoldDB" id="F8WXP1"/>
<evidence type="ECO:0000313" key="3">
    <source>
        <dbReference type="EMBL" id="EGK04449.1"/>
    </source>
</evidence>
<reference evidence="3 4" key="1">
    <citation type="submission" date="2011-04" db="EMBL/GenBank/DDBJ databases">
        <title>The Genome Sequence of Dysgonomonas mossii DSM 22836.</title>
        <authorList>
            <consortium name="The Broad Institute Genome Sequencing Platform"/>
            <person name="Earl A."/>
            <person name="Ward D."/>
            <person name="Feldgarden M."/>
            <person name="Gevers D."/>
            <person name="Pudlo N."/>
            <person name="Martens E."/>
            <person name="Allen-Vercoe E."/>
            <person name="Young S.K."/>
            <person name="Zeng Q."/>
            <person name="Gargeya S."/>
            <person name="Fitzgerald M."/>
            <person name="Haas B."/>
            <person name="Abouelleil A."/>
            <person name="Alvarado L."/>
            <person name="Arachchi H.M."/>
            <person name="Berlin A."/>
            <person name="Brown A."/>
            <person name="Chapman S.B."/>
            <person name="Chen Z."/>
            <person name="Dunbar C."/>
            <person name="Freedman E."/>
            <person name="Gearin G."/>
            <person name="Gellesch M."/>
            <person name="Goldberg J."/>
            <person name="Griggs A."/>
            <person name="Gujja S."/>
            <person name="Heiman D."/>
            <person name="Howarth C."/>
            <person name="Larson L."/>
            <person name="Lui A."/>
            <person name="MacDonald P.J.P."/>
            <person name="Mehta T."/>
            <person name="Montmayeur A."/>
            <person name="Murphy C."/>
            <person name="Neiman D."/>
            <person name="Pearson M."/>
            <person name="Priest M."/>
            <person name="Roberts A."/>
            <person name="Saif S."/>
            <person name="Shea T."/>
            <person name="Shenoy N."/>
            <person name="Sisk P."/>
            <person name="Stolte C."/>
            <person name="Sykes S."/>
            <person name="Yandava C."/>
            <person name="Wortman J."/>
            <person name="Nusbaum C."/>
            <person name="Birren B."/>
        </authorList>
    </citation>
    <scope>NUCLEOTIDE SEQUENCE [LARGE SCALE GENOMIC DNA]</scope>
    <source>
        <strain evidence="3 4">DSM 22836</strain>
    </source>
</reference>
<dbReference type="HOGENOM" id="CLU_013685_1_1_10"/>
<gene>
    <name evidence="3" type="ORF">HMPREF9456_00776</name>
</gene>
<dbReference type="SUPFAM" id="SSF51445">
    <property type="entry name" value="(Trans)glycosidases"/>
    <property type="match status" value="1"/>
</dbReference>
<dbReference type="EMBL" id="ADLW01000003">
    <property type="protein sequence ID" value="EGK04449.1"/>
    <property type="molecule type" value="Genomic_DNA"/>
</dbReference>
<accession>F8WXP1</accession>
<dbReference type="InterPro" id="IPR017853">
    <property type="entry name" value="GH"/>
</dbReference>
<comment type="similarity">
    <text evidence="1">Belongs to the glycosyl hydrolase 66 family.</text>
</comment>
<proteinExistence type="inferred from homology"/>
<dbReference type="Pfam" id="PF13199">
    <property type="entry name" value="Glyco_hydro_66"/>
    <property type="match status" value="1"/>
</dbReference>
<dbReference type="InterPro" id="IPR013780">
    <property type="entry name" value="Glyco_hydro_b"/>
</dbReference>
<keyword evidence="4" id="KW-1185">Reference proteome</keyword>
<sequence length="596" mass="67422">MLESIATLERNIMKKIYLSIVLCLALFSSCEDYYDTDSDPVIYGETYFNADLSTDKACYKPGETVQFTLKEKPSSNVKIRYSHLSMVISEESLSSTSWNWTAPSEDYKGYMVDIYEVVDGKEKIHQSIAVDVSSDWKKFPRYGFLSSYGKMSEAIIDNNINNLSRYHINGVQFYDWMYDHHRPLAGTVADPATTWPDLMGRTNYLSTVKGYINAIHNKGMKAMFYNLAFGALSNAASDGVKEEWYIFKDKNHSEKDNHHLDPPFRSSIYLTNPANIEWQNYIAGRHKDVYNVFDFDGFHIDQLGNRGDVYDYNGDKVNLENSYSSFIAAMKQASPEKRLVMNAVSQYGQQTSIAKSDVDFLYTEVWDESKTFEALAKVITDNYSFSNSTKSTVLAAYMNYAKSNNRGYMNIPGVLLTNAVIFSFGGAHLELGEHYLANEYFPNSNLQMKTELKKSMTHYYDFLVAYQNLLRDGGTFSSVNVQSVDGGLTFETWPASQGSVAVLGKKFNDREIIHLINFSQANSMEWRDTNGTQAEPTLVANPAIKITASKAVSKVWIASPDINGGVAQNIEFSQSGNEVTLTLPSLKYWDMVVFEY</sequence>
<dbReference type="Gene3D" id="3.20.20.80">
    <property type="entry name" value="Glycosidases"/>
    <property type="match status" value="1"/>
</dbReference>
<evidence type="ECO:0000256" key="1">
    <source>
        <dbReference type="ARBA" id="ARBA00010837"/>
    </source>
</evidence>
<dbReference type="Gene3D" id="2.60.40.1180">
    <property type="entry name" value="Golgi alpha-mannosidase II"/>
    <property type="match status" value="1"/>
</dbReference>